<keyword evidence="7" id="KW-0547">Nucleotide-binding</keyword>
<evidence type="ECO:0000256" key="3">
    <source>
        <dbReference type="ARBA" id="ARBA00022989"/>
    </source>
</evidence>
<name>C2EP81_9LACO</name>
<evidence type="ECO:0000256" key="2">
    <source>
        <dbReference type="ARBA" id="ARBA00022692"/>
    </source>
</evidence>
<dbReference type="Proteomes" id="UP000005583">
    <property type="component" value="Unassembled WGS sequence"/>
</dbReference>
<comment type="subcellular location">
    <subcellularLocation>
        <location evidence="1">Cell membrane</location>
        <topology evidence="1">Multi-pass membrane protein</topology>
    </subcellularLocation>
</comment>
<dbReference type="PANTHER" id="PTHR43394:SF1">
    <property type="entry name" value="ATP-BINDING CASSETTE SUB-FAMILY B MEMBER 10, MITOCHONDRIAL"/>
    <property type="match status" value="1"/>
</dbReference>
<feature type="transmembrane region" description="Helical" evidence="5">
    <location>
        <begin position="134"/>
        <end position="157"/>
    </location>
</feature>
<dbReference type="Pfam" id="PF00005">
    <property type="entry name" value="ABC_tran"/>
    <property type="match status" value="1"/>
</dbReference>
<keyword evidence="4 5" id="KW-0472">Membrane</keyword>
<dbReference type="SUPFAM" id="SSF90123">
    <property type="entry name" value="ABC transporter transmembrane region"/>
    <property type="match status" value="1"/>
</dbReference>
<feature type="transmembrane region" description="Helical" evidence="5">
    <location>
        <begin position="163"/>
        <end position="181"/>
    </location>
</feature>
<dbReference type="GO" id="GO:0015421">
    <property type="term" value="F:ABC-type oligopeptide transporter activity"/>
    <property type="evidence" value="ECO:0007669"/>
    <property type="project" value="TreeGrafter"/>
</dbReference>
<dbReference type="GO" id="GO:0005886">
    <property type="term" value="C:plasma membrane"/>
    <property type="evidence" value="ECO:0007669"/>
    <property type="project" value="UniProtKB-SubCell"/>
</dbReference>
<dbReference type="PROSITE" id="PS50929">
    <property type="entry name" value="ABC_TM1F"/>
    <property type="match status" value="1"/>
</dbReference>
<organism evidence="7 8">
    <name type="scientific">Lactobacillus ultunensis DSM 16047</name>
    <dbReference type="NCBI Taxonomy" id="525365"/>
    <lineage>
        <taxon>Bacteria</taxon>
        <taxon>Bacillati</taxon>
        <taxon>Bacillota</taxon>
        <taxon>Bacilli</taxon>
        <taxon>Lactobacillales</taxon>
        <taxon>Lactobacillaceae</taxon>
        <taxon>Lactobacillus</taxon>
    </lineage>
</organism>
<dbReference type="EMBL" id="ACGU01000067">
    <property type="protein sequence ID" value="EEJ71679.1"/>
    <property type="molecule type" value="Genomic_DNA"/>
</dbReference>
<dbReference type="AlphaFoldDB" id="C2EP81"/>
<dbReference type="Gene3D" id="3.40.50.300">
    <property type="entry name" value="P-loop containing nucleotide triphosphate hydrolases"/>
    <property type="match status" value="1"/>
</dbReference>
<gene>
    <name evidence="7" type="ORF">HMPREF0548_1477</name>
</gene>
<dbReference type="Gene3D" id="1.20.1560.10">
    <property type="entry name" value="ABC transporter type 1, transmembrane domain"/>
    <property type="match status" value="1"/>
</dbReference>
<evidence type="ECO:0000313" key="7">
    <source>
        <dbReference type="EMBL" id="EEJ71679.1"/>
    </source>
</evidence>
<evidence type="ECO:0000256" key="5">
    <source>
        <dbReference type="SAM" id="Phobius"/>
    </source>
</evidence>
<feature type="transmembrane region" description="Helical" evidence="5">
    <location>
        <begin position="268"/>
        <end position="287"/>
    </location>
</feature>
<dbReference type="InterPro" id="IPR039421">
    <property type="entry name" value="Type_1_exporter"/>
</dbReference>
<dbReference type="InterPro" id="IPR036640">
    <property type="entry name" value="ABC1_TM_sf"/>
</dbReference>
<keyword evidence="8" id="KW-1185">Reference proteome</keyword>
<evidence type="ECO:0000256" key="1">
    <source>
        <dbReference type="ARBA" id="ARBA00004651"/>
    </source>
</evidence>
<sequence>MKRGGESMKILINNIVNRYKYRLLLLQFMSILDTLAVTLNVYLEGMLLNSLVYGKDRNNFFRVLVFIIILSVMRLVFSFFDSKIQILDFRKAILDSNDLVIEKLYSKDTLEILKKDPIKLTDQIVDDTNEVISFIFQTISQLISLSLTLVIILFYLLKANITYFWVMLSLLLIYTLCYFFLKPRMYTVNLNLKNKTSEYFSGLSDWIRRYVEIKGKEELKLNKLNLNTLKQNLLKVGRKDYVLSYIMSTLQIGIQLIFQIFLFIWGGILVISGEITIGYFSIVLQYFNQLLDKADEIFSILVKVESSRASYRRLDNLLHLKSEVNGSIKLNKIESISLKNVNISLDQNKYLFNSPVTYKFANPGFYTITGKNGIDKSILLRTITGIYNSKVVGNIFINDKLAEMVDRKDLRKAKLGFLFQDTGIPTCTVRDYLGNNVTEIKSRLFSQVFSSEKFNINNILYKPMDTLSSGELQLVKLYSALTKEKVDGLLLDEPLANIYPSMKRDIVQLLKEFAKDHLVIIISHDEEGLTDEKTLQVE</sequence>
<dbReference type="SUPFAM" id="SSF52540">
    <property type="entry name" value="P-loop containing nucleoside triphosphate hydrolases"/>
    <property type="match status" value="1"/>
</dbReference>
<feature type="transmembrane region" description="Helical" evidence="5">
    <location>
        <begin position="63"/>
        <end position="80"/>
    </location>
</feature>
<evidence type="ECO:0000313" key="8">
    <source>
        <dbReference type="Proteomes" id="UP000005583"/>
    </source>
</evidence>
<dbReference type="GO" id="GO:0005524">
    <property type="term" value="F:ATP binding"/>
    <property type="evidence" value="ECO:0007669"/>
    <property type="project" value="UniProtKB-KW"/>
</dbReference>
<evidence type="ECO:0000259" key="6">
    <source>
        <dbReference type="PROSITE" id="PS50929"/>
    </source>
</evidence>
<feature type="transmembrane region" description="Helical" evidence="5">
    <location>
        <begin position="21"/>
        <end position="43"/>
    </location>
</feature>
<feature type="domain" description="ABC transmembrane type-1" evidence="6">
    <location>
        <begin position="28"/>
        <end position="306"/>
    </location>
</feature>
<dbReference type="Pfam" id="PF00664">
    <property type="entry name" value="ABC_membrane"/>
    <property type="match status" value="1"/>
</dbReference>
<reference evidence="7 8" key="1">
    <citation type="submission" date="2009-01" db="EMBL/GenBank/DDBJ databases">
        <authorList>
            <person name="Qin X."/>
            <person name="Bachman B."/>
            <person name="Battles P."/>
            <person name="Bell A."/>
            <person name="Bess C."/>
            <person name="Bickham C."/>
            <person name="Chaboub L."/>
            <person name="Chen D."/>
            <person name="Coyle M."/>
            <person name="Deiros D.R."/>
            <person name="Dinh H."/>
            <person name="Forbes L."/>
            <person name="Fowler G."/>
            <person name="Francisco L."/>
            <person name="Fu Q."/>
            <person name="Gubbala S."/>
            <person name="Hale W."/>
            <person name="Han Y."/>
            <person name="Hemphill L."/>
            <person name="Highlander S.K."/>
            <person name="Hirani K."/>
            <person name="Hogues M."/>
            <person name="Jackson L."/>
            <person name="Jakkamsetti A."/>
            <person name="Javaid M."/>
            <person name="Jiang H."/>
            <person name="Korchina V."/>
            <person name="Kovar C."/>
            <person name="Lara F."/>
            <person name="Lee S."/>
            <person name="Mata R."/>
            <person name="Mathew T."/>
            <person name="Moen C."/>
            <person name="Morales K."/>
            <person name="Munidasa M."/>
            <person name="Nazareth L."/>
            <person name="Ngo R."/>
            <person name="Nguyen L."/>
            <person name="Okwuonu G."/>
            <person name="Ongeri F."/>
            <person name="Patil S."/>
            <person name="Petrosino J."/>
            <person name="Pham C."/>
            <person name="Pham P."/>
            <person name="Pu L.-L."/>
            <person name="Puazo M."/>
            <person name="Raj R."/>
            <person name="Reid J."/>
            <person name="Rouhana J."/>
            <person name="Saada N."/>
            <person name="Shang Y."/>
            <person name="Simmons D."/>
            <person name="Thornton R."/>
            <person name="Warren J."/>
            <person name="Weissenberger G."/>
            <person name="Zhang J."/>
            <person name="Zhang L."/>
            <person name="Zhou C."/>
            <person name="Zhu D."/>
            <person name="Muzny D."/>
            <person name="Worley K."/>
            <person name="Gibbs R."/>
        </authorList>
    </citation>
    <scope>NUCLEOTIDE SEQUENCE [LARGE SCALE GENOMIC DNA]</scope>
    <source>
        <strain evidence="7 8">DSM 16047</strain>
    </source>
</reference>
<dbReference type="InterPro" id="IPR003439">
    <property type="entry name" value="ABC_transporter-like_ATP-bd"/>
</dbReference>
<evidence type="ECO:0000256" key="4">
    <source>
        <dbReference type="ARBA" id="ARBA00023136"/>
    </source>
</evidence>
<dbReference type="HOGENOM" id="CLU_000604_23_1_9"/>
<keyword evidence="7" id="KW-0067">ATP-binding</keyword>
<dbReference type="eggNOG" id="COG1132">
    <property type="taxonomic scope" value="Bacteria"/>
</dbReference>
<protein>
    <submittedName>
        <fullName evidence="7">ABC transporter, ATP-binding protein</fullName>
    </submittedName>
</protein>
<dbReference type="InterPro" id="IPR011527">
    <property type="entry name" value="ABC1_TM_dom"/>
</dbReference>
<accession>C2EP81</accession>
<comment type="caution">
    <text evidence="7">The sequence shown here is derived from an EMBL/GenBank/DDBJ whole genome shotgun (WGS) entry which is preliminary data.</text>
</comment>
<dbReference type="GO" id="GO:0016887">
    <property type="term" value="F:ATP hydrolysis activity"/>
    <property type="evidence" value="ECO:0007669"/>
    <property type="project" value="InterPro"/>
</dbReference>
<dbReference type="InterPro" id="IPR027417">
    <property type="entry name" value="P-loop_NTPase"/>
</dbReference>
<proteinExistence type="predicted"/>
<keyword evidence="2 5" id="KW-0812">Transmembrane</keyword>
<keyword evidence="3 5" id="KW-1133">Transmembrane helix</keyword>
<dbReference type="PANTHER" id="PTHR43394">
    <property type="entry name" value="ATP-DEPENDENT PERMEASE MDL1, MITOCHONDRIAL"/>
    <property type="match status" value="1"/>
</dbReference>
<dbReference type="STRING" id="525365.HMPREF0548_1477"/>